<dbReference type="KEGG" id="dde:Dde_2047"/>
<dbReference type="Proteomes" id="UP000002710">
    <property type="component" value="Chromosome"/>
</dbReference>
<organism evidence="11 12">
    <name type="scientific">Oleidesulfovibrio alaskensis (strain ATCC BAA-1058 / DSM 17464 / G20)</name>
    <name type="common">Desulfovibrio alaskensis</name>
    <dbReference type="NCBI Taxonomy" id="207559"/>
    <lineage>
        <taxon>Bacteria</taxon>
        <taxon>Pseudomonadati</taxon>
        <taxon>Thermodesulfobacteriota</taxon>
        <taxon>Desulfovibrionia</taxon>
        <taxon>Desulfovibrionales</taxon>
        <taxon>Desulfovibrionaceae</taxon>
        <taxon>Oleidesulfovibrio</taxon>
    </lineage>
</organism>
<keyword evidence="5" id="KW-0819">tRNA processing</keyword>
<dbReference type="RefSeq" id="WP_011367949.1">
    <property type="nucleotide sequence ID" value="NC_007519.1"/>
</dbReference>
<evidence type="ECO:0000256" key="7">
    <source>
        <dbReference type="ARBA" id="ARBA00022741"/>
    </source>
</evidence>
<dbReference type="SUPFAM" id="SSF52540">
    <property type="entry name" value="P-loop containing nucleoside triphosphate hydrolases"/>
    <property type="match status" value="1"/>
</dbReference>
<evidence type="ECO:0000256" key="8">
    <source>
        <dbReference type="ARBA" id="ARBA00022840"/>
    </source>
</evidence>
<name>Q30ZQ2_OLEA2</name>
<dbReference type="GO" id="GO:0002949">
    <property type="term" value="P:tRNA threonylcarbamoyladenosine modification"/>
    <property type="evidence" value="ECO:0007669"/>
    <property type="project" value="InterPro"/>
</dbReference>
<dbReference type="STRING" id="207559.Dde_2047"/>
<evidence type="ECO:0000256" key="4">
    <source>
        <dbReference type="ARBA" id="ARBA00022490"/>
    </source>
</evidence>
<dbReference type="InterPro" id="IPR027417">
    <property type="entry name" value="P-loop_NTPase"/>
</dbReference>
<dbReference type="AlphaFoldDB" id="Q30ZQ2"/>
<keyword evidence="6" id="KW-0479">Metal-binding</keyword>
<evidence type="ECO:0000256" key="9">
    <source>
        <dbReference type="ARBA" id="ARBA00022842"/>
    </source>
</evidence>
<dbReference type="Pfam" id="PF02367">
    <property type="entry name" value="TsaE"/>
    <property type="match status" value="1"/>
</dbReference>
<dbReference type="PANTHER" id="PTHR33540:SF2">
    <property type="entry name" value="TRNA THREONYLCARBAMOYLADENOSINE BIOSYNTHESIS PROTEIN TSAE"/>
    <property type="match status" value="1"/>
</dbReference>
<comment type="subcellular location">
    <subcellularLocation>
        <location evidence="1">Cytoplasm</location>
    </subcellularLocation>
</comment>
<dbReference type="GO" id="GO:0046872">
    <property type="term" value="F:metal ion binding"/>
    <property type="evidence" value="ECO:0007669"/>
    <property type="project" value="UniProtKB-KW"/>
</dbReference>
<dbReference type="NCBIfam" id="TIGR00150">
    <property type="entry name" value="T6A_YjeE"/>
    <property type="match status" value="1"/>
</dbReference>
<comment type="similarity">
    <text evidence="2">Belongs to the TsaE family.</text>
</comment>
<evidence type="ECO:0000256" key="5">
    <source>
        <dbReference type="ARBA" id="ARBA00022694"/>
    </source>
</evidence>
<keyword evidence="12" id="KW-1185">Reference proteome</keyword>
<evidence type="ECO:0000256" key="3">
    <source>
        <dbReference type="ARBA" id="ARBA00019010"/>
    </source>
</evidence>
<dbReference type="PANTHER" id="PTHR33540">
    <property type="entry name" value="TRNA THREONYLCARBAMOYLADENOSINE BIOSYNTHESIS PROTEIN TSAE"/>
    <property type="match status" value="1"/>
</dbReference>
<evidence type="ECO:0000256" key="10">
    <source>
        <dbReference type="ARBA" id="ARBA00032441"/>
    </source>
</evidence>
<dbReference type="Gene3D" id="3.40.50.300">
    <property type="entry name" value="P-loop containing nucleotide triphosphate hydrolases"/>
    <property type="match status" value="1"/>
</dbReference>
<protein>
    <recommendedName>
        <fullName evidence="3">tRNA threonylcarbamoyladenosine biosynthesis protein TsaE</fullName>
    </recommendedName>
    <alternativeName>
        <fullName evidence="10">t(6)A37 threonylcarbamoyladenosine biosynthesis protein TsaE</fullName>
    </alternativeName>
</protein>
<dbReference type="eggNOG" id="COG0802">
    <property type="taxonomic scope" value="Bacteria"/>
</dbReference>
<evidence type="ECO:0000256" key="1">
    <source>
        <dbReference type="ARBA" id="ARBA00004496"/>
    </source>
</evidence>
<sequence>MQLSLRLHDAEATLKLGAILADCIRQSGSGIALLLCGSLGAGKTTLVRGLVSALPGGFAAEVSSPSFNICNIYPTGPETVHYDLYRLQGAPVDDSLYDHVEDGSSVVIIEWAEYLPADAKPDNALVLTWLEQPQGRLVTIQASGTGAENVLACLTPQTAGFTA</sequence>
<evidence type="ECO:0000313" key="11">
    <source>
        <dbReference type="EMBL" id="ABB38844.1"/>
    </source>
</evidence>
<evidence type="ECO:0000256" key="2">
    <source>
        <dbReference type="ARBA" id="ARBA00007599"/>
    </source>
</evidence>
<keyword evidence="9" id="KW-0460">Magnesium</keyword>
<keyword evidence="8" id="KW-0067">ATP-binding</keyword>
<dbReference type="GO" id="GO:0005737">
    <property type="term" value="C:cytoplasm"/>
    <property type="evidence" value="ECO:0007669"/>
    <property type="project" value="UniProtKB-SubCell"/>
</dbReference>
<gene>
    <name evidence="11" type="ordered locus">Dde_2047</name>
</gene>
<evidence type="ECO:0000256" key="6">
    <source>
        <dbReference type="ARBA" id="ARBA00022723"/>
    </source>
</evidence>
<reference evidence="11 12" key="1">
    <citation type="journal article" date="2011" name="J. Bacteriol.">
        <title>Complete genome sequence and updated annotation of Desulfovibrio alaskensis G20.</title>
        <authorList>
            <person name="Hauser L.J."/>
            <person name="Land M.L."/>
            <person name="Brown S.D."/>
            <person name="Larimer F."/>
            <person name="Keller K.L."/>
            <person name="Rapp-Giles B.J."/>
            <person name="Price M.N."/>
            <person name="Lin M."/>
            <person name="Bruce D.C."/>
            <person name="Detter J.C."/>
            <person name="Tapia R."/>
            <person name="Han C.S."/>
            <person name="Goodwin L.A."/>
            <person name="Cheng J.F."/>
            <person name="Pitluck S."/>
            <person name="Copeland A."/>
            <person name="Lucas S."/>
            <person name="Nolan M."/>
            <person name="Lapidus A.L."/>
            <person name="Palumbo A.V."/>
            <person name="Wall J.D."/>
        </authorList>
    </citation>
    <scope>NUCLEOTIDE SEQUENCE [LARGE SCALE GENOMIC DNA]</scope>
    <source>
        <strain evidence="12">ATCC BAA 1058 / DSM 17464 / G20</strain>
    </source>
</reference>
<dbReference type="GO" id="GO:0005524">
    <property type="term" value="F:ATP binding"/>
    <property type="evidence" value="ECO:0007669"/>
    <property type="project" value="UniProtKB-KW"/>
</dbReference>
<evidence type="ECO:0000313" key="12">
    <source>
        <dbReference type="Proteomes" id="UP000002710"/>
    </source>
</evidence>
<keyword evidence="4" id="KW-0963">Cytoplasm</keyword>
<accession>Q30ZQ2</accession>
<keyword evidence="7" id="KW-0547">Nucleotide-binding</keyword>
<dbReference type="HOGENOM" id="CLU_087829_3_2_7"/>
<proteinExistence type="inferred from homology"/>
<dbReference type="EMBL" id="CP000112">
    <property type="protein sequence ID" value="ABB38844.1"/>
    <property type="molecule type" value="Genomic_DNA"/>
</dbReference>
<dbReference type="InterPro" id="IPR003442">
    <property type="entry name" value="T6A_TsaE"/>
</dbReference>